<evidence type="ECO:0000313" key="10">
    <source>
        <dbReference type="Ensembl" id="ENSPKIP00000012130.1"/>
    </source>
</evidence>
<dbReference type="PROSITE" id="PS00383">
    <property type="entry name" value="TYR_PHOSPHATASE_1"/>
    <property type="match status" value="1"/>
</dbReference>
<evidence type="ECO:0000256" key="6">
    <source>
        <dbReference type="PIRSR" id="PIRSR620405-1"/>
    </source>
</evidence>
<name>A0A3B3R2J3_9TELE</name>
<comment type="function">
    <text evidence="7">Dual specificity phosphatase able to dephosphorylate phosphotyrosine, phosphoserine and phosphothreonine residues, with a preference for phosphotyrosine as a substrate.</text>
</comment>
<dbReference type="PANTHER" id="PTHR45682:SF10">
    <property type="entry name" value="DUAL SPECIFICITY PROTEIN PHOSPHATASE 13 ISOFORM B"/>
    <property type="match status" value="1"/>
</dbReference>
<reference evidence="10" key="2">
    <citation type="submission" date="2025-09" db="UniProtKB">
        <authorList>
            <consortium name="Ensembl"/>
        </authorList>
    </citation>
    <scope>IDENTIFICATION</scope>
</reference>
<sequence length="192" mass="21389">MIMDLKESRSNQEGNEYETPPIPDLLHLLLKGRHPTGPVNEVWPAVYIGNASTARDKQLLLHLGITHIVNAASGPDHIDTGPAFYSDLAVTYYGVEAADHRDFDLTPFFYPTAKFMREALSQKGRVFVHCARGISRSATLVLAFLMICEKLTLAEAIKAVRQHRNILPNAGFLSQLHHLDLKLATMKSQQDS</sequence>
<dbReference type="InterPro" id="IPR020422">
    <property type="entry name" value="TYR_PHOSPHATASE_DUAL_dom"/>
</dbReference>
<keyword evidence="2 7" id="KW-0378">Hydrolase</keyword>
<evidence type="ECO:0000256" key="1">
    <source>
        <dbReference type="ARBA" id="ARBA00008601"/>
    </source>
</evidence>
<dbReference type="PROSITE" id="PS50054">
    <property type="entry name" value="TYR_PHOSPHATASE_DUAL"/>
    <property type="match status" value="1"/>
</dbReference>
<dbReference type="STRING" id="1676925.ENSPKIP00000012130"/>
<dbReference type="InterPro" id="IPR000387">
    <property type="entry name" value="Tyr_Pase_dom"/>
</dbReference>
<evidence type="ECO:0000313" key="11">
    <source>
        <dbReference type="Proteomes" id="UP000261540"/>
    </source>
</evidence>
<dbReference type="EC" id="3.1.3.16" evidence="7"/>
<dbReference type="GO" id="GO:0005737">
    <property type="term" value="C:cytoplasm"/>
    <property type="evidence" value="ECO:0007669"/>
    <property type="project" value="TreeGrafter"/>
</dbReference>
<evidence type="ECO:0000259" key="8">
    <source>
        <dbReference type="PROSITE" id="PS50054"/>
    </source>
</evidence>
<evidence type="ECO:0000256" key="4">
    <source>
        <dbReference type="ARBA" id="ARBA00047761"/>
    </source>
</evidence>
<dbReference type="Ensembl" id="ENSPKIT00000036513.1">
    <property type="protein sequence ID" value="ENSPKIP00000012130.1"/>
    <property type="gene ID" value="ENSPKIG00000000029.1"/>
</dbReference>
<keyword evidence="11" id="KW-1185">Reference proteome</keyword>
<proteinExistence type="inferred from homology"/>
<dbReference type="InterPro" id="IPR000340">
    <property type="entry name" value="Dual-sp_phosphatase_cat-dom"/>
</dbReference>
<dbReference type="GO" id="GO:0008138">
    <property type="term" value="F:protein tyrosine/serine/threonine phosphatase activity"/>
    <property type="evidence" value="ECO:0007669"/>
    <property type="project" value="UniProtKB-UniRule"/>
</dbReference>
<comment type="catalytic activity">
    <reaction evidence="5 7">
        <text>O-phospho-L-threonyl-[protein] + H2O = L-threonyl-[protein] + phosphate</text>
        <dbReference type="Rhea" id="RHEA:47004"/>
        <dbReference type="Rhea" id="RHEA-COMP:11060"/>
        <dbReference type="Rhea" id="RHEA-COMP:11605"/>
        <dbReference type="ChEBI" id="CHEBI:15377"/>
        <dbReference type="ChEBI" id="CHEBI:30013"/>
        <dbReference type="ChEBI" id="CHEBI:43474"/>
        <dbReference type="ChEBI" id="CHEBI:61977"/>
        <dbReference type="EC" id="3.1.3.16"/>
    </reaction>
</comment>
<dbReference type="PRINTS" id="PR01908">
    <property type="entry name" value="ADSPHPHTASE"/>
</dbReference>
<dbReference type="GO" id="GO:0004722">
    <property type="term" value="F:protein serine/threonine phosphatase activity"/>
    <property type="evidence" value="ECO:0007669"/>
    <property type="project" value="UniProtKB-EC"/>
</dbReference>
<feature type="active site" description="Phosphocysteine intermediate" evidence="6">
    <location>
        <position position="130"/>
    </location>
</feature>
<evidence type="ECO:0000256" key="2">
    <source>
        <dbReference type="ARBA" id="ARBA00022801"/>
    </source>
</evidence>
<dbReference type="Gene3D" id="3.90.190.10">
    <property type="entry name" value="Protein tyrosine phosphatase superfamily"/>
    <property type="match status" value="1"/>
</dbReference>
<dbReference type="AlphaFoldDB" id="A0A3B3R2J3"/>
<dbReference type="InterPro" id="IPR016130">
    <property type="entry name" value="Tyr_Pase_AS"/>
</dbReference>
<organism evidence="10 11">
    <name type="scientific">Paramormyrops kingsleyae</name>
    <dbReference type="NCBI Taxonomy" id="1676925"/>
    <lineage>
        <taxon>Eukaryota</taxon>
        <taxon>Metazoa</taxon>
        <taxon>Chordata</taxon>
        <taxon>Craniata</taxon>
        <taxon>Vertebrata</taxon>
        <taxon>Euteleostomi</taxon>
        <taxon>Actinopterygii</taxon>
        <taxon>Neopterygii</taxon>
        <taxon>Teleostei</taxon>
        <taxon>Osteoglossocephala</taxon>
        <taxon>Osteoglossomorpha</taxon>
        <taxon>Osteoglossiformes</taxon>
        <taxon>Mormyridae</taxon>
        <taxon>Paramormyrops</taxon>
    </lineage>
</organism>
<comment type="similarity">
    <text evidence="1 7">Belongs to the protein-tyrosine phosphatase family. Non-receptor class dual specificity subfamily.</text>
</comment>
<protein>
    <recommendedName>
        <fullName evidence="7">Dual specificity protein phosphatase</fullName>
        <ecNumber evidence="7">3.1.3.16</ecNumber>
        <ecNumber evidence="7">3.1.3.48</ecNumber>
    </recommendedName>
</protein>
<keyword evidence="3 7" id="KW-0904">Protein phosphatase</keyword>
<evidence type="ECO:0000256" key="3">
    <source>
        <dbReference type="ARBA" id="ARBA00022912"/>
    </source>
</evidence>
<comment type="catalytic activity">
    <reaction evidence="7">
        <text>O-phospho-L-tyrosyl-[protein] + H2O = L-tyrosyl-[protein] + phosphate</text>
        <dbReference type="Rhea" id="RHEA:10684"/>
        <dbReference type="Rhea" id="RHEA-COMP:10136"/>
        <dbReference type="Rhea" id="RHEA-COMP:20101"/>
        <dbReference type="ChEBI" id="CHEBI:15377"/>
        <dbReference type="ChEBI" id="CHEBI:43474"/>
        <dbReference type="ChEBI" id="CHEBI:46858"/>
        <dbReference type="ChEBI" id="CHEBI:61978"/>
        <dbReference type="EC" id="3.1.3.48"/>
    </reaction>
</comment>
<evidence type="ECO:0000256" key="5">
    <source>
        <dbReference type="ARBA" id="ARBA00048336"/>
    </source>
</evidence>
<dbReference type="PANTHER" id="PTHR45682">
    <property type="entry name" value="AGAP008228-PA"/>
    <property type="match status" value="1"/>
</dbReference>
<dbReference type="SMART" id="SM00195">
    <property type="entry name" value="DSPc"/>
    <property type="match status" value="1"/>
</dbReference>
<accession>A0A3B3R2J3</accession>
<dbReference type="InterPro" id="IPR029021">
    <property type="entry name" value="Prot-tyrosine_phosphatase-like"/>
</dbReference>
<dbReference type="Proteomes" id="UP000261540">
    <property type="component" value="Unplaced"/>
</dbReference>
<evidence type="ECO:0000259" key="9">
    <source>
        <dbReference type="PROSITE" id="PS50056"/>
    </source>
</evidence>
<feature type="domain" description="Tyrosine-protein phosphatase" evidence="8">
    <location>
        <begin position="37"/>
        <end position="185"/>
    </location>
</feature>
<reference evidence="10" key="1">
    <citation type="submission" date="2025-08" db="UniProtKB">
        <authorList>
            <consortium name="Ensembl"/>
        </authorList>
    </citation>
    <scope>IDENTIFICATION</scope>
</reference>
<feature type="domain" description="Tyrosine specific protein phosphatases" evidence="9">
    <location>
        <begin position="107"/>
        <end position="164"/>
    </location>
</feature>
<dbReference type="PROSITE" id="PS50056">
    <property type="entry name" value="TYR_PHOSPHATASE_2"/>
    <property type="match status" value="1"/>
</dbReference>
<dbReference type="GeneTree" id="ENSGT00940000154628"/>
<dbReference type="SUPFAM" id="SSF52799">
    <property type="entry name" value="(Phosphotyrosine protein) phosphatases II"/>
    <property type="match status" value="1"/>
</dbReference>
<dbReference type="PRINTS" id="PR01909">
    <property type="entry name" value="ADSPHPHTASEA"/>
</dbReference>
<gene>
    <name evidence="10" type="primary">DUSP13B</name>
</gene>
<dbReference type="Pfam" id="PF00782">
    <property type="entry name" value="DSPc"/>
    <property type="match status" value="1"/>
</dbReference>
<dbReference type="InterPro" id="IPR020405">
    <property type="entry name" value="Atypical_DUSP_subfamA"/>
</dbReference>
<evidence type="ECO:0000256" key="7">
    <source>
        <dbReference type="RuleBase" id="RU366038"/>
    </source>
</evidence>
<dbReference type="GO" id="GO:0004725">
    <property type="term" value="F:protein tyrosine phosphatase activity"/>
    <property type="evidence" value="ECO:0007669"/>
    <property type="project" value="UniProtKB-EC"/>
</dbReference>
<dbReference type="GO" id="GO:0033549">
    <property type="term" value="F:MAP kinase phosphatase activity"/>
    <property type="evidence" value="ECO:0007669"/>
    <property type="project" value="TreeGrafter"/>
</dbReference>
<dbReference type="GO" id="GO:0043409">
    <property type="term" value="P:negative regulation of MAPK cascade"/>
    <property type="evidence" value="ECO:0007669"/>
    <property type="project" value="TreeGrafter"/>
</dbReference>
<dbReference type="EC" id="3.1.3.48" evidence="7"/>
<comment type="catalytic activity">
    <reaction evidence="4 7">
        <text>O-phospho-L-seryl-[protein] + H2O = L-seryl-[protein] + phosphate</text>
        <dbReference type="Rhea" id="RHEA:20629"/>
        <dbReference type="Rhea" id="RHEA-COMP:9863"/>
        <dbReference type="Rhea" id="RHEA-COMP:11604"/>
        <dbReference type="ChEBI" id="CHEBI:15377"/>
        <dbReference type="ChEBI" id="CHEBI:29999"/>
        <dbReference type="ChEBI" id="CHEBI:43474"/>
        <dbReference type="ChEBI" id="CHEBI:83421"/>
        <dbReference type="EC" id="3.1.3.16"/>
    </reaction>
</comment>